<organism evidence="6 8">
    <name type="scientific">Pseudomonas tohonis</name>
    <dbReference type="NCBI Taxonomy" id="2725477"/>
    <lineage>
        <taxon>Bacteria</taxon>
        <taxon>Pseudomonadati</taxon>
        <taxon>Pseudomonadota</taxon>
        <taxon>Gammaproteobacteria</taxon>
        <taxon>Pseudomonadales</taxon>
        <taxon>Pseudomonadaceae</taxon>
        <taxon>Pseudomonas</taxon>
    </lineage>
</organism>
<keyword evidence="9" id="KW-1185">Reference proteome</keyword>
<dbReference type="KEGG" id="ptw:TUM18999_31850"/>
<dbReference type="PROSITE" id="PS50931">
    <property type="entry name" value="HTH_LYSR"/>
    <property type="match status" value="1"/>
</dbReference>
<dbReference type="PANTHER" id="PTHR30126">
    <property type="entry name" value="HTH-TYPE TRANSCRIPTIONAL REGULATOR"/>
    <property type="match status" value="1"/>
</dbReference>
<dbReference type="EMBL" id="BQKM01000023">
    <property type="protein sequence ID" value="GJN55940.1"/>
    <property type="molecule type" value="Genomic_DNA"/>
</dbReference>
<dbReference type="RefSeq" id="WP_173180217.1">
    <property type="nucleotide sequence ID" value="NZ_AP023189.1"/>
</dbReference>
<keyword evidence="3" id="KW-0238">DNA-binding</keyword>
<dbReference type="Pfam" id="PF00126">
    <property type="entry name" value="HTH_1"/>
    <property type="match status" value="1"/>
</dbReference>
<evidence type="ECO:0000259" key="5">
    <source>
        <dbReference type="PROSITE" id="PS50931"/>
    </source>
</evidence>
<dbReference type="PANTHER" id="PTHR30126:SF40">
    <property type="entry name" value="HTH-TYPE TRANSCRIPTIONAL REGULATOR GLTR"/>
    <property type="match status" value="1"/>
</dbReference>
<dbReference type="GO" id="GO:0000976">
    <property type="term" value="F:transcription cis-regulatory region binding"/>
    <property type="evidence" value="ECO:0007669"/>
    <property type="project" value="TreeGrafter"/>
</dbReference>
<dbReference type="EMBL" id="AP023189">
    <property type="protein sequence ID" value="BCG24994.1"/>
    <property type="molecule type" value="Genomic_DNA"/>
</dbReference>
<reference evidence="6 8" key="1">
    <citation type="submission" date="2020-05" db="EMBL/GenBank/DDBJ databases">
        <title>Characterization of novel class B3 metallo-beta-lactamase from novel Pseudomonas species.</title>
        <authorList>
            <person name="Yamada K."/>
            <person name="Aoki K."/>
            <person name="Ishii Y."/>
        </authorList>
    </citation>
    <scope>NUCLEOTIDE SEQUENCE [LARGE SCALE GENOMIC DNA]</scope>
    <source>
        <strain evidence="6 8">TUM18999</strain>
        <strain evidence="7 9">TUM20286</strain>
    </source>
</reference>
<dbReference type="SUPFAM" id="SSF46785">
    <property type="entry name" value="Winged helix' DNA-binding domain"/>
    <property type="match status" value="1"/>
</dbReference>
<dbReference type="PRINTS" id="PR00039">
    <property type="entry name" value="HTHLYSR"/>
</dbReference>
<dbReference type="InterPro" id="IPR036390">
    <property type="entry name" value="WH_DNA-bd_sf"/>
</dbReference>
<evidence type="ECO:0000256" key="4">
    <source>
        <dbReference type="ARBA" id="ARBA00023163"/>
    </source>
</evidence>
<evidence type="ECO:0000313" key="7">
    <source>
        <dbReference type="EMBL" id="GJN55940.1"/>
    </source>
</evidence>
<dbReference type="InterPro" id="IPR036388">
    <property type="entry name" value="WH-like_DNA-bd_sf"/>
</dbReference>
<evidence type="ECO:0000256" key="3">
    <source>
        <dbReference type="ARBA" id="ARBA00023125"/>
    </source>
</evidence>
<dbReference type="SUPFAM" id="SSF53850">
    <property type="entry name" value="Periplasmic binding protein-like II"/>
    <property type="match status" value="1"/>
</dbReference>
<keyword evidence="2" id="KW-0805">Transcription regulation</keyword>
<dbReference type="Pfam" id="PF03466">
    <property type="entry name" value="LysR_substrate"/>
    <property type="match status" value="1"/>
</dbReference>
<dbReference type="Proteomes" id="UP001054892">
    <property type="component" value="Unassembled WGS sequence"/>
</dbReference>
<sequence>MDLTSLEIFRAVADEQSVTRAAQHLQRVQSNVTTRIKQLEDELGVHLFLRDGKRMTLTDKGREFLAYAERLLALAAEARQSMHPGVAGGTLRLGSMESTAASRLPPILARYHRAHPGVALEVSTGTSQALIEGVLSSRLDCALVAHPDALRREDLHGQALERGLCAMPAFNEELVMLLPPDHPPPASPGDLRVGALACFARGCTYRMLAERWLGEHRAQGGAPLQVREVGSYHAILACVSAGDSAGIVPRSLLALYRESPPVTALPALSVDTLLVWREGYATTAFERLREALVAE</sequence>
<keyword evidence="4" id="KW-0804">Transcription</keyword>
<accession>A0A6J4E7S9</accession>
<protein>
    <submittedName>
        <fullName evidence="6">Transcriptional regulator</fullName>
    </submittedName>
</protein>
<feature type="domain" description="HTH lysR-type" evidence="5">
    <location>
        <begin position="1"/>
        <end position="58"/>
    </location>
</feature>
<dbReference type="GO" id="GO:0003700">
    <property type="term" value="F:DNA-binding transcription factor activity"/>
    <property type="evidence" value="ECO:0007669"/>
    <property type="project" value="InterPro"/>
</dbReference>
<dbReference type="AlphaFoldDB" id="A0A6J4E7S9"/>
<evidence type="ECO:0000313" key="6">
    <source>
        <dbReference type="EMBL" id="BCG24994.1"/>
    </source>
</evidence>
<dbReference type="Proteomes" id="UP000509383">
    <property type="component" value="Chromosome"/>
</dbReference>
<gene>
    <name evidence="6" type="ORF">TUM18999_31850</name>
    <name evidence="7" type="ORF">TUM20286_56920</name>
</gene>
<name>A0A6J4E7S9_9PSED</name>
<dbReference type="Gene3D" id="1.10.10.10">
    <property type="entry name" value="Winged helix-like DNA-binding domain superfamily/Winged helix DNA-binding domain"/>
    <property type="match status" value="1"/>
</dbReference>
<comment type="similarity">
    <text evidence="1">Belongs to the LysR transcriptional regulatory family.</text>
</comment>
<proteinExistence type="inferred from homology"/>
<evidence type="ECO:0000256" key="1">
    <source>
        <dbReference type="ARBA" id="ARBA00009437"/>
    </source>
</evidence>
<dbReference type="InterPro" id="IPR005119">
    <property type="entry name" value="LysR_subst-bd"/>
</dbReference>
<dbReference type="FunFam" id="1.10.10.10:FF:000001">
    <property type="entry name" value="LysR family transcriptional regulator"/>
    <property type="match status" value="1"/>
</dbReference>
<evidence type="ECO:0000313" key="8">
    <source>
        <dbReference type="Proteomes" id="UP000509383"/>
    </source>
</evidence>
<evidence type="ECO:0000313" key="9">
    <source>
        <dbReference type="Proteomes" id="UP001054892"/>
    </source>
</evidence>
<dbReference type="Gene3D" id="3.40.190.290">
    <property type="match status" value="1"/>
</dbReference>
<evidence type="ECO:0000256" key="2">
    <source>
        <dbReference type="ARBA" id="ARBA00023015"/>
    </source>
</evidence>
<dbReference type="InterPro" id="IPR000847">
    <property type="entry name" value="LysR_HTH_N"/>
</dbReference>